<keyword evidence="5 7" id="KW-0479">Metal-binding</keyword>
<evidence type="ECO:0000256" key="8">
    <source>
        <dbReference type="RuleBase" id="RU366015"/>
    </source>
</evidence>
<comment type="similarity">
    <text evidence="2 8">Belongs to the germin family.</text>
</comment>
<dbReference type="PANTHER" id="PTHR31238">
    <property type="entry name" value="GERMIN-LIKE PROTEIN SUBFAMILY 3 MEMBER 3"/>
    <property type="match status" value="1"/>
</dbReference>
<evidence type="ECO:0000256" key="2">
    <source>
        <dbReference type="ARBA" id="ARBA00007456"/>
    </source>
</evidence>
<protein>
    <recommendedName>
        <fullName evidence="8">Germin-like protein</fullName>
    </recommendedName>
</protein>
<dbReference type="SMART" id="SM00835">
    <property type="entry name" value="Cupin_1"/>
    <property type="match status" value="1"/>
</dbReference>
<comment type="caution">
    <text evidence="10">The sequence shown here is derived from an EMBL/GenBank/DDBJ whole genome shotgun (WGS) entry which is preliminary data.</text>
</comment>
<dbReference type="GO" id="GO:0048046">
    <property type="term" value="C:apoplast"/>
    <property type="evidence" value="ECO:0007669"/>
    <property type="project" value="UniProtKB-SubCell"/>
</dbReference>
<dbReference type="SUPFAM" id="SSF51182">
    <property type="entry name" value="RmlC-like cupins"/>
    <property type="match status" value="1"/>
</dbReference>
<dbReference type="InterPro" id="IPR001929">
    <property type="entry name" value="Germin"/>
</dbReference>
<reference evidence="10" key="1">
    <citation type="submission" date="2022-12" db="EMBL/GenBank/DDBJ databases">
        <title>Draft genome assemblies for two species of Escallonia (Escalloniales).</title>
        <authorList>
            <person name="Chanderbali A."/>
            <person name="Dervinis C."/>
            <person name="Anghel I."/>
            <person name="Soltis D."/>
            <person name="Soltis P."/>
            <person name="Zapata F."/>
        </authorList>
    </citation>
    <scope>NUCLEOTIDE SEQUENCE</scope>
    <source>
        <strain evidence="10">UCBG92.1500</strain>
        <tissue evidence="10">Leaf</tissue>
    </source>
</reference>
<dbReference type="Proteomes" id="UP001187471">
    <property type="component" value="Unassembled WGS sequence"/>
</dbReference>
<evidence type="ECO:0000256" key="6">
    <source>
        <dbReference type="ARBA" id="ARBA00023211"/>
    </source>
</evidence>
<feature type="domain" description="Cupin type-1" evidence="9">
    <location>
        <begin position="84"/>
        <end position="205"/>
    </location>
</feature>
<proteinExistence type="inferred from homology"/>
<evidence type="ECO:0000256" key="4">
    <source>
        <dbReference type="ARBA" id="ARBA00022525"/>
    </source>
</evidence>
<dbReference type="GO" id="GO:0030145">
    <property type="term" value="F:manganese ion binding"/>
    <property type="evidence" value="ECO:0007669"/>
    <property type="project" value="UniProtKB-UniRule"/>
</dbReference>
<dbReference type="AlphaFoldDB" id="A0AA88UCH3"/>
<evidence type="ECO:0000256" key="1">
    <source>
        <dbReference type="ARBA" id="ARBA00004271"/>
    </source>
</evidence>
<keyword evidence="4 8" id="KW-0964">Secreted</keyword>
<sequence>MHERIDHLQCPHACLPVTVGRIPLAAFVLLEERNHLVFVWAIPLVMRTYIVEASSSRPHMSLMVTRVPRASSPPCDGGNIPRPHSAHHRLPWDFCVADLKSSVRSSARVMTLTVVEGSLLVGFVTSNPENRLISKVLSKSDVFVFPVGLIHFQRNVGHGNAVAIGAWNTQYPGVITTASNVFRSNPPIADEVLAKAFQVDQSIADLIKSKG</sequence>
<evidence type="ECO:0000313" key="11">
    <source>
        <dbReference type="Proteomes" id="UP001187471"/>
    </source>
</evidence>
<comment type="subcellular location">
    <subcellularLocation>
        <location evidence="1 8">Secreted</location>
        <location evidence="1 8">Extracellular space</location>
        <location evidence="1 8">Apoplast</location>
    </subcellularLocation>
</comment>
<dbReference type="InterPro" id="IPR011051">
    <property type="entry name" value="RmlC_Cupin_sf"/>
</dbReference>
<accession>A0AA88UCH3</accession>
<evidence type="ECO:0000256" key="3">
    <source>
        <dbReference type="ARBA" id="ARBA00022523"/>
    </source>
</evidence>
<evidence type="ECO:0000313" key="10">
    <source>
        <dbReference type="EMBL" id="KAK2976921.1"/>
    </source>
</evidence>
<dbReference type="Pfam" id="PF00190">
    <property type="entry name" value="Cupin_1"/>
    <property type="match status" value="1"/>
</dbReference>
<dbReference type="PRINTS" id="PR00325">
    <property type="entry name" value="GERMIN"/>
</dbReference>
<evidence type="ECO:0000259" key="9">
    <source>
        <dbReference type="SMART" id="SM00835"/>
    </source>
</evidence>
<feature type="binding site" evidence="7">
    <location>
        <position position="151"/>
    </location>
    <ligand>
        <name>Mn(2+)</name>
        <dbReference type="ChEBI" id="CHEBI:29035"/>
    </ligand>
</feature>
<dbReference type="InterPro" id="IPR014710">
    <property type="entry name" value="RmlC-like_jellyroll"/>
</dbReference>
<name>A0AA88UCH3_9ASTE</name>
<organism evidence="10 11">
    <name type="scientific">Escallonia rubra</name>
    <dbReference type="NCBI Taxonomy" id="112253"/>
    <lineage>
        <taxon>Eukaryota</taxon>
        <taxon>Viridiplantae</taxon>
        <taxon>Streptophyta</taxon>
        <taxon>Embryophyta</taxon>
        <taxon>Tracheophyta</taxon>
        <taxon>Spermatophyta</taxon>
        <taxon>Magnoliopsida</taxon>
        <taxon>eudicotyledons</taxon>
        <taxon>Gunneridae</taxon>
        <taxon>Pentapetalae</taxon>
        <taxon>asterids</taxon>
        <taxon>campanulids</taxon>
        <taxon>Escalloniales</taxon>
        <taxon>Escalloniaceae</taxon>
        <taxon>Escallonia</taxon>
    </lineage>
</organism>
<evidence type="ECO:0000256" key="5">
    <source>
        <dbReference type="ARBA" id="ARBA00022723"/>
    </source>
</evidence>
<gene>
    <name evidence="10" type="ORF">RJ640_015897</name>
</gene>
<keyword evidence="11" id="KW-1185">Reference proteome</keyword>
<keyword evidence="6 7" id="KW-0464">Manganese</keyword>
<evidence type="ECO:0000256" key="7">
    <source>
        <dbReference type="PIRSR" id="PIRSR601929-2"/>
    </source>
</evidence>
<dbReference type="EMBL" id="JAVXUO010002025">
    <property type="protein sequence ID" value="KAK2976921.1"/>
    <property type="molecule type" value="Genomic_DNA"/>
</dbReference>
<keyword evidence="3 8" id="KW-0052">Apoplast</keyword>
<dbReference type="InterPro" id="IPR006045">
    <property type="entry name" value="Cupin_1"/>
</dbReference>
<dbReference type="Gene3D" id="2.60.120.10">
    <property type="entry name" value="Jelly Rolls"/>
    <property type="match status" value="1"/>
</dbReference>